<evidence type="ECO:0000313" key="8">
    <source>
        <dbReference type="RefSeq" id="XP_005103893.1"/>
    </source>
</evidence>
<organism evidence="7 8">
    <name type="scientific">Aplysia californica</name>
    <name type="common">California sea hare</name>
    <dbReference type="NCBI Taxonomy" id="6500"/>
    <lineage>
        <taxon>Eukaryota</taxon>
        <taxon>Metazoa</taxon>
        <taxon>Spiralia</taxon>
        <taxon>Lophotrochozoa</taxon>
        <taxon>Mollusca</taxon>
        <taxon>Gastropoda</taxon>
        <taxon>Heterobranchia</taxon>
        <taxon>Euthyneura</taxon>
        <taxon>Tectipleura</taxon>
        <taxon>Aplysiida</taxon>
        <taxon>Aplysioidea</taxon>
        <taxon>Aplysiidae</taxon>
        <taxon>Aplysia</taxon>
    </lineage>
</organism>
<keyword evidence="5" id="KW-0378">Hydrolase</keyword>
<dbReference type="SUPFAM" id="SSF54197">
    <property type="entry name" value="HIT-like"/>
    <property type="match status" value="1"/>
</dbReference>
<evidence type="ECO:0000256" key="2">
    <source>
        <dbReference type="ARBA" id="ARBA00012520"/>
    </source>
</evidence>
<keyword evidence="5" id="KW-0539">Nucleus</keyword>
<evidence type="ECO:0000313" key="7">
    <source>
        <dbReference type="Proteomes" id="UP000694888"/>
    </source>
</evidence>
<evidence type="ECO:0000256" key="1">
    <source>
        <dbReference type="ARBA" id="ARBA00010208"/>
    </source>
</evidence>
<feature type="region of interest" description="Disordered" evidence="6">
    <location>
        <begin position="1"/>
        <end position="45"/>
    </location>
</feature>
<evidence type="ECO:0000256" key="3">
    <source>
        <dbReference type="ARBA" id="ARBA00015636"/>
    </source>
</evidence>
<dbReference type="Pfam" id="PF11969">
    <property type="entry name" value="DcpS_C"/>
    <property type="match status" value="1"/>
</dbReference>
<dbReference type="SUPFAM" id="SSF102860">
    <property type="entry name" value="mRNA decapping enzyme DcpS N-terminal domain"/>
    <property type="match status" value="1"/>
</dbReference>
<keyword evidence="5" id="KW-0507">mRNA processing</keyword>
<accession>A0ABM0JXJ6</accession>
<keyword evidence="7" id="KW-1185">Reference proteome</keyword>
<reference evidence="8" key="1">
    <citation type="submission" date="2025-08" db="UniProtKB">
        <authorList>
            <consortium name="RefSeq"/>
        </authorList>
    </citation>
    <scope>IDENTIFICATION</scope>
</reference>
<protein>
    <recommendedName>
        <fullName evidence="3 5">m7GpppX diphosphatase</fullName>
        <ecNumber evidence="2 5">3.6.1.59</ecNumber>
    </recommendedName>
</protein>
<sequence>MSSPDSQTPAVNESNANDKPALKEREAKKRKLSGDESEMLASSSSNMSAFKEFKLIKVLREDDRHKLINLHGSLPLKKSDDDSGSGPVDSNSEESDAVVVLERKPFDPTSIEECIRQTKTKETLHNDIYSTFEIFSTPNKADMRATLIFPATEKHISKYSEHQPFIVNETPDLYRDVTLPCIEASKFSIQWVYNILDKTKEADRIVTEDSDPETGFVLIPDLKWDRQKMESLYLVAIVHKRGLRSLRDLTAEHLPLLKNVLQKGQAAIKEQFGVGSDKLRIYFHYQPSYYHLHIHFSHIRFDAPGTDVMRAHLLSDVIDNLSINPDFYKKKTLSYVVRDSDQLYEAYEDNGYFQ</sequence>
<dbReference type="GeneID" id="101845182"/>
<evidence type="ECO:0000256" key="5">
    <source>
        <dbReference type="PIRNR" id="PIRNR028973"/>
    </source>
</evidence>
<gene>
    <name evidence="8" type="primary">LOC101845182</name>
</gene>
<evidence type="ECO:0000256" key="6">
    <source>
        <dbReference type="SAM" id="MobiDB-lite"/>
    </source>
</evidence>
<dbReference type="InterPro" id="IPR011145">
    <property type="entry name" value="Scavenger_mRNA_decap_enz_N"/>
</dbReference>
<comment type="function">
    <text evidence="5">Decapping scavenger enzyme that catalyzes the cleavage of a residual cap structure following the degradation of mRNAs by the 3'-&gt;5' exosome-mediated mRNA decay pathway.</text>
</comment>
<comment type="similarity">
    <text evidence="1 5">Belongs to the HIT family.</text>
</comment>
<dbReference type="Gene3D" id="3.30.428.10">
    <property type="entry name" value="HIT-like"/>
    <property type="match status" value="1"/>
</dbReference>
<dbReference type="PANTHER" id="PTHR12978:SF0">
    <property type="entry name" value="M7GPPPX DIPHOSPHATASE"/>
    <property type="match status" value="1"/>
</dbReference>
<dbReference type="PIRSF" id="PIRSF028973">
    <property type="entry name" value="Scavenger_mRNA_decap_enz"/>
    <property type="match status" value="1"/>
</dbReference>
<evidence type="ECO:0000256" key="4">
    <source>
        <dbReference type="ARBA" id="ARBA00048222"/>
    </source>
</evidence>
<dbReference type="Proteomes" id="UP000694888">
    <property type="component" value="Unplaced"/>
</dbReference>
<dbReference type="PANTHER" id="PTHR12978">
    <property type="entry name" value="HISTIDINE TRIAD HIT PROTEIN MEMBER"/>
    <property type="match status" value="1"/>
</dbReference>
<dbReference type="RefSeq" id="XP_005103893.1">
    <property type="nucleotide sequence ID" value="XM_005103836.3"/>
</dbReference>
<proteinExistence type="inferred from homology"/>
<dbReference type="InterPro" id="IPR036265">
    <property type="entry name" value="HIT-like_sf"/>
</dbReference>
<comment type="subcellular location">
    <subcellularLocation>
        <location evidence="5">Nucleus</location>
    </subcellularLocation>
</comment>
<dbReference type="InterPro" id="IPR008594">
    <property type="entry name" value="DcpS/DCS2"/>
</dbReference>
<dbReference type="Gene3D" id="3.30.200.40">
    <property type="entry name" value="Scavenger mRNA decapping enzyme, N-terminal domain"/>
    <property type="match status" value="1"/>
</dbReference>
<name>A0ABM0JXJ6_APLCA</name>
<comment type="catalytic activity">
    <reaction evidence="4 5">
        <text>a 5'-end (N(7)-methyl 5'-triphosphoguanosine)-ribonucleoside in mRNA + H2O = N(7)-methyl-GMP + a 5'-end diphospho-ribonucleoside in mRNA + 2 H(+)</text>
        <dbReference type="Rhea" id="RHEA:65388"/>
        <dbReference type="Rhea" id="RHEA-COMP:17165"/>
        <dbReference type="Rhea" id="RHEA-COMP:17167"/>
        <dbReference type="ChEBI" id="CHEBI:15377"/>
        <dbReference type="ChEBI" id="CHEBI:15378"/>
        <dbReference type="ChEBI" id="CHEBI:58285"/>
        <dbReference type="ChEBI" id="CHEBI:156461"/>
        <dbReference type="ChEBI" id="CHEBI:167616"/>
        <dbReference type="EC" id="3.6.1.59"/>
    </reaction>
</comment>
<dbReference type="Pfam" id="PF05652">
    <property type="entry name" value="DcpS"/>
    <property type="match status" value="1"/>
</dbReference>
<dbReference type="EC" id="3.6.1.59" evidence="2 5"/>
<feature type="region of interest" description="Disordered" evidence="6">
    <location>
        <begin position="73"/>
        <end position="97"/>
    </location>
</feature>
<feature type="compositionally biased region" description="Polar residues" evidence="6">
    <location>
        <begin position="1"/>
        <end position="17"/>
    </location>
</feature>